<protein>
    <recommendedName>
        <fullName evidence="5">Peroxisomal biogenesis factor 19</fullName>
    </recommendedName>
    <alternativeName>
        <fullName evidence="16">Peroxin-19</fullName>
    </alternativeName>
    <alternativeName>
        <fullName evidence="17">Peroxisomal farnesylated protein</fullName>
    </alternativeName>
</protein>
<evidence type="ECO:0000256" key="13">
    <source>
        <dbReference type="ARBA" id="ARBA00023288"/>
    </source>
</evidence>
<evidence type="ECO:0000256" key="17">
    <source>
        <dbReference type="ARBA" id="ARBA00032710"/>
    </source>
</evidence>
<dbReference type="GO" id="GO:0005778">
    <property type="term" value="C:peroxisomal membrane"/>
    <property type="evidence" value="ECO:0007669"/>
    <property type="project" value="UniProtKB-SubCell"/>
</dbReference>
<keyword evidence="18" id="KW-1185">Reference proteome</keyword>
<evidence type="ECO:0000256" key="14">
    <source>
        <dbReference type="ARBA" id="ARBA00023289"/>
    </source>
</evidence>
<keyword evidence="12" id="KW-0576">Peroxisome</keyword>
<evidence type="ECO:0000313" key="19">
    <source>
        <dbReference type="RefSeq" id="XP_021551813.1"/>
    </source>
</evidence>
<evidence type="ECO:0000256" key="8">
    <source>
        <dbReference type="ARBA" id="ARBA00022553"/>
    </source>
</evidence>
<dbReference type="Gene3D" id="1.20.120.900">
    <property type="entry name" value="Pex19, mPTS binding domain"/>
    <property type="match status" value="1"/>
</dbReference>
<dbReference type="FunFam" id="1.20.120.900:FF:000001">
    <property type="entry name" value="Putative peroxisomal biogenesis factor 19"/>
    <property type="match status" value="1"/>
</dbReference>
<keyword evidence="8" id="KW-0597">Phosphoprotein</keyword>
<keyword evidence="9" id="KW-0962">Peroxisome biogenesis</keyword>
<dbReference type="GO" id="GO:0045046">
    <property type="term" value="P:protein import into peroxisome membrane"/>
    <property type="evidence" value="ECO:0007669"/>
    <property type="project" value="TreeGrafter"/>
</dbReference>
<dbReference type="InterPro" id="IPR006708">
    <property type="entry name" value="Pex19"/>
</dbReference>
<dbReference type="RefSeq" id="XP_021551813.1">
    <property type="nucleotide sequence ID" value="XM_021696138.1"/>
</dbReference>
<keyword evidence="7" id="KW-0963">Cytoplasm</keyword>
<dbReference type="Pfam" id="PF04614">
    <property type="entry name" value="Pex19"/>
    <property type="match status" value="1"/>
</dbReference>
<keyword evidence="13" id="KW-0449">Lipoprotein</keyword>
<evidence type="ECO:0000256" key="10">
    <source>
        <dbReference type="ARBA" id="ARBA00022990"/>
    </source>
</evidence>
<dbReference type="KEGG" id="nsu:110585985"/>
<evidence type="ECO:0000256" key="2">
    <source>
        <dbReference type="ARBA" id="ARBA00004405"/>
    </source>
</evidence>
<evidence type="ECO:0000313" key="18">
    <source>
        <dbReference type="Proteomes" id="UP000248481"/>
    </source>
</evidence>
<keyword evidence="11" id="KW-0472">Membrane</keyword>
<evidence type="ECO:0000256" key="11">
    <source>
        <dbReference type="ARBA" id="ARBA00023136"/>
    </source>
</evidence>
<evidence type="ECO:0000256" key="15">
    <source>
        <dbReference type="ARBA" id="ARBA00025898"/>
    </source>
</evidence>
<evidence type="ECO:0000256" key="16">
    <source>
        <dbReference type="ARBA" id="ARBA00029688"/>
    </source>
</evidence>
<gene>
    <name evidence="19" type="primary">LOC110585985</name>
</gene>
<evidence type="ECO:0000256" key="3">
    <source>
        <dbReference type="ARBA" id="ARBA00004496"/>
    </source>
</evidence>
<dbReference type="Proteomes" id="UP000248481">
    <property type="component" value="Chromosome 6"/>
</dbReference>
<comment type="function">
    <text evidence="1">Necessary for early peroxisomal biogenesis. Acts both as a cytosolic chaperone and as an import receptor for peroxisomal membrane proteins (PMPs). Binds and stabilizes newly synthesized PMPs in the cytoplasm by interacting with their hydrophobic membrane-spanning domains, and targets them to the peroxisome membrane by binding to the integral membrane protein PEX3. Excludes CDKN2A from the nucleus and prevents its interaction with MDM2, which results in active degradation of TP53.</text>
</comment>
<dbReference type="InterPro" id="IPR038322">
    <property type="entry name" value="Pex19_C_sf"/>
</dbReference>
<keyword evidence="6" id="KW-0488">Methylation</keyword>
<keyword evidence="14" id="KW-0636">Prenylation</keyword>
<comment type="subcellular location">
    <subcellularLocation>
        <location evidence="3">Cytoplasm</location>
    </subcellularLocation>
    <subcellularLocation>
        <location evidence="2">Peroxisome membrane</location>
        <topology evidence="2">Lipid-anchor</topology>
        <orientation evidence="2">Cytoplasmic side</orientation>
    </subcellularLocation>
</comment>
<comment type="similarity">
    <text evidence="4">Belongs to the peroxin-19 family.</text>
</comment>
<reference evidence="19" key="1">
    <citation type="submission" date="2025-08" db="UniProtKB">
        <authorList>
            <consortium name="RefSeq"/>
        </authorList>
    </citation>
    <scope>IDENTIFICATION</scope>
    <source>
        <tissue evidence="19">Blood</tissue>
    </source>
</reference>
<evidence type="ECO:0000256" key="1">
    <source>
        <dbReference type="ARBA" id="ARBA00003055"/>
    </source>
</evidence>
<accession>A0A2Y9HJ49</accession>
<dbReference type="STRING" id="29088.A0A2Y9HJ49"/>
<dbReference type="PANTHER" id="PTHR12774">
    <property type="entry name" value="PEROXISOMAL BIOGENESIS FACTOR 19"/>
    <property type="match status" value="1"/>
</dbReference>
<evidence type="ECO:0000256" key="7">
    <source>
        <dbReference type="ARBA" id="ARBA00022490"/>
    </source>
</evidence>
<sequence>MVPNFCGAPEGRTRLYLQTFKSLQYELTKAMEGLGMDEGDGEGNIFPIMQSIMQNLLSKDVLYPSLKEITEKYPECLQSHRESLPPQHLEKYQEQHSVMDNICEQFEAETPTDSEATQKARFELVLDLMQQLQDLGHPPKELAREKPPGLNFDLDALNVSGPAGANGEQCLIM</sequence>
<proteinExistence type="inferred from homology"/>
<organism evidence="18 19">
    <name type="scientific">Neomonachus schauinslandi</name>
    <name type="common">Hawaiian monk seal</name>
    <name type="synonym">Monachus schauinslandi</name>
    <dbReference type="NCBI Taxonomy" id="29088"/>
    <lineage>
        <taxon>Eukaryota</taxon>
        <taxon>Metazoa</taxon>
        <taxon>Chordata</taxon>
        <taxon>Craniata</taxon>
        <taxon>Vertebrata</taxon>
        <taxon>Euteleostomi</taxon>
        <taxon>Mammalia</taxon>
        <taxon>Eutheria</taxon>
        <taxon>Laurasiatheria</taxon>
        <taxon>Carnivora</taxon>
        <taxon>Caniformia</taxon>
        <taxon>Pinnipedia</taxon>
        <taxon>Phocidae</taxon>
        <taxon>Monachinae</taxon>
        <taxon>Monachini</taxon>
        <taxon>Neomonachus</taxon>
    </lineage>
</organism>
<evidence type="ECO:0000256" key="12">
    <source>
        <dbReference type="ARBA" id="ARBA00023140"/>
    </source>
</evidence>
<evidence type="ECO:0000256" key="9">
    <source>
        <dbReference type="ARBA" id="ARBA00022593"/>
    </source>
</evidence>
<dbReference type="InParanoid" id="A0A2Y9HJ49"/>
<dbReference type="GO" id="GO:0033328">
    <property type="term" value="F:peroxisome membrane targeting sequence binding"/>
    <property type="evidence" value="ECO:0007669"/>
    <property type="project" value="TreeGrafter"/>
</dbReference>
<name>A0A2Y9HJ49_NEOSC</name>
<evidence type="ECO:0000256" key="6">
    <source>
        <dbReference type="ARBA" id="ARBA00022481"/>
    </source>
</evidence>
<dbReference type="GeneID" id="110585985"/>
<dbReference type="PANTHER" id="PTHR12774:SF2">
    <property type="entry name" value="PEROXISOMAL BIOGENESIS FACTOR 19"/>
    <property type="match status" value="1"/>
</dbReference>
<comment type="subunit">
    <text evidence="15">Interacts with a broad range of peroxisomal membrane proteins, including PEX3, PEX10, PEX11A, PEX11B, PEX12, PEX13, PEX14 and PEX16, PXMP2/PMP22, PXMP4/PMP24, SLC25A17/PMP34, ABCD1/ALDP, ABCD2/ALDRP, and ABCD3/PMP70. Also interacts with the tumor suppressor CDKN2A/p19ARF.</text>
</comment>
<evidence type="ECO:0000256" key="5">
    <source>
        <dbReference type="ARBA" id="ARBA00015758"/>
    </source>
</evidence>
<dbReference type="AlphaFoldDB" id="A0A2Y9HJ49"/>
<evidence type="ECO:0000256" key="4">
    <source>
        <dbReference type="ARBA" id="ARBA00006326"/>
    </source>
</evidence>
<keyword evidence="10" id="KW-0007">Acetylation</keyword>